<dbReference type="Proteomes" id="UP000887574">
    <property type="component" value="Unplaced"/>
</dbReference>
<sequence length="145" mass="16996">MPKTSNSITKLEENQIFTLLRYSVLRAKNGMLCAQHVKIVLRATIFLASLRATQIVLRATESRKHATRNKYCCVLRVAGKCKERTYDYLTEEERRTKLVMIYYYRVERALNTFDKISLLKVMEEISNFRKKISKKLLIPSSSSWP</sequence>
<evidence type="ECO:0000313" key="2">
    <source>
        <dbReference type="WBParaSite" id="jg1133"/>
    </source>
</evidence>
<evidence type="ECO:0000313" key="1">
    <source>
        <dbReference type="Proteomes" id="UP000887574"/>
    </source>
</evidence>
<protein>
    <submittedName>
        <fullName evidence="2">Uncharacterized protein</fullName>
    </submittedName>
</protein>
<reference evidence="2" key="1">
    <citation type="submission" date="2022-11" db="UniProtKB">
        <authorList>
            <consortium name="WormBaseParasite"/>
        </authorList>
    </citation>
    <scope>IDENTIFICATION</scope>
</reference>
<accession>A0A915CPQ8</accession>
<keyword evidence="1" id="KW-1185">Reference proteome</keyword>
<dbReference type="WBParaSite" id="jg1133">
    <property type="protein sequence ID" value="jg1133"/>
    <property type="gene ID" value="jg1133"/>
</dbReference>
<organism evidence="1 2">
    <name type="scientific">Ditylenchus dipsaci</name>
    <dbReference type="NCBI Taxonomy" id="166011"/>
    <lineage>
        <taxon>Eukaryota</taxon>
        <taxon>Metazoa</taxon>
        <taxon>Ecdysozoa</taxon>
        <taxon>Nematoda</taxon>
        <taxon>Chromadorea</taxon>
        <taxon>Rhabditida</taxon>
        <taxon>Tylenchina</taxon>
        <taxon>Tylenchomorpha</taxon>
        <taxon>Sphaerularioidea</taxon>
        <taxon>Anguinidae</taxon>
        <taxon>Anguininae</taxon>
        <taxon>Ditylenchus</taxon>
    </lineage>
</organism>
<name>A0A915CPQ8_9BILA</name>
<proteinExistence type="predicted"/>
<dbReference type="AlphaFoldDB" id="A0A915CPQ8"/>